<dbReference type="InterPro" id="IPR036097">
    <property type="entry name" value="HisK_dim/P_sf"/>
</dbReference>
<dbReference type="PROSITE" id="PS50110">
    <property type="entry name" value="RESPONSE_REGULATORY"/>
    <property type="match status" value="1"/>
</dbReference>
<dbReference type="Gene3D" id="3.30.450.40">
    <property type="match status" value="1"/>
</dbReference>
<reference evidence="10" key="1">
    <citation type="submission" date="2020-04" db="EMBL/GenBank/DDBJ databases">
        <title>Analysis of mating type loci in Filobasidium floriforme.</title>
        <authorList>
            <person name="Nowrousian M."/>
        </authorList>
    </citation>
    <scope>NUCLEOTIDE SEQUENCE</scope>
    <source>
        <strain evidence="10">CBS 6242</strain>
    </source>
</reference>
<keyword evidence="11" id="KW-1185">Reference proteome</keyword>
<dbReference type="InterPro" id="IPR003018">
    <property type="entry name" value="GAF"/>
</dbReference>
<dbReference type="InterPro" id="IPR004358">
    <property type="entry name" value="Sig_transdc_His_kin-like_C"/>
</dbReference>
<dbReference type="Pfam" id="PF02518">
    <property type="entry name" value="HATPase_c"/>
    <property type="match status" value="1"/>
</dbReference>
<organism evidence="10 11">
    <name type="scientific">Filobasidium floriforme</name>
    <dbReference type="NCBI Taxonomy" id="5210"/>
    <lineage>
        <taxon>Eukaryota</taxon>
        <taxon>Fungi</taxon>
        <taxon>Dikarya</taxon>
        <taxon>Basidiomycota</taxon>
        <taxon>Agaricomycotina</taxon>
        <taxon>Tremellomycetes</taxon>
        <taxon>Filobasidiales</taxon>
        <taxon>Filobasidiaceae</taxon>
        <taxon>Filobasidium</taxon>
    </lineage>
</organism>
<gene>
    <name evidence="10" type="ORF">FFLO_02349</name>
</gene>
<accession>A0A8K0NP89</accession>
<dbReference type="Gene3D" id="3.30.565.10">
    <property type="entry name" value="Histidine kinase-like ATPase, C-terminal domain"/>
    <property type="match status" value="1"/>
</dbReference>
<dbReference type="InterPro" id="IPR036890">
    <property type="entry name" value="HATPase_C_sf"/>
</dbReference>
<feature type="compositionally biased region" description="Polar residues" evidence="7">
    <location>
        <begin position="1072"/>
        <end position="1082"/>
    </location>
</feature>
<dbReference type="SUPFAM" id="SSF55781">
    <property type="entry name" value="GAF domain-like"/>
    <property type="match status" value="1"/>
</dbReference>
<dbReference type="Pfam" id="PF01590">
    <property type="entry name" value="GAF"/>
    <property type="match status" value="1"/>
</dbReference>
<keyword evidence="4" id="KW-0808">Transferase</keyword>
<feature type="compositionally biased region" description="Polar residues" evidence="7">
    <location>
        <begin position="105"/>
        <end position="114"/>
    </location>
</feature>
<evidence type="ECO:0000256" key="5">
    <source>
        <dbReference type="ARBA" id="ARBA00022777"/>
    </source>
</evidence>
<feature type="compositionally biased region" description="Polar residues" evidence="7">
    <location>
        <begin position="170"/>
        <end position="197"/>
    </location>
</feature>
<feature type="compositionally biased region" description="Polar residues" evidence="7">
    <location>
        <begin position="73"/>
        <end position="87"/>
    </location>
</feature>
<evidence type="ECO:0000313" key="10">
    <source>
        <dbReference type="EMBL" id="KAG7562263.1"/>
    </source>
</evidence>
<evidence type="ECO:0000256" key="4">
    <source>
        <dbReference type="ARBA" id="ARBA00022679"/>
    </source>
</evidence>
<keyword evidence="5" id="KW-0418">Kinase</keyword>
<feature type="compositionally biased region" description="Polar residues" evidence="7">
    <location>
        <begin position="1164"/>
        <end position="1173"/>
    </location>
</feature>
<feature type="compositionally biased region" description="Polar residues" evidence="7">
    <location>
        <begin position="1035"/>
        <end position="1049"/>
    </location>
</feature>
<evidence type="ECO:0000259" key="8">
    <source>
        <dbReference type="PROSITE" id="PS50109"/>
    </source>
</evidence>
<dbReference type="InterPro" id="IPR003661">
    <property type="entry name" value="HisK_dim/P_dom"/>
</dbReference>
<dbReference type="InterPro" id="IPR011006">
    <property type="entry name" value="CheY-like_superfamily"/>
</dbReference>
<evidence type="ECO:0000256" key="2">
    <source>
        <dbReference type="ARBA" id="ARBA00012438"/>
    </source>
</evidence>
<evidence type="ECO:0000256" key="7">
    <source>
        <dbReference type="SAM" id="MobiDB-lite"/>
    </source>
</evidence>
<dbReference type="Pfam" id="PF00072">
    <property type="entry name" value="Response_reg"/>
    <property type="match status" value="1"/>
</dbReference>
<dbReference type="PANTHER" id="PTHR43047:SF72">
    <property type="entry name" value="OSMOSENSING HISTIDINE PROTEIN KINASE SLN1"/>
    <property type="match status" value="1"/>
</dbReference>
<dbReference type="InterPro" id="IPR029016">
    <property type="entry name" value="GAF-like_dom_sf"/>
</dbReference>
<sequence length="1339" mass="147248">MLASQLYSSSSFHPLGAPSPERELLDPMASAMNLESDRAKARKNSSSSDSSMYLRPHSRTQLNATGIDRESKVLSTIAASPATTPNENHPDSRAEPSPYTGSGPPISQTRSSRYNGLASKNIPPASAPIDWQRNDGMSTVNDYFGSAVLQQYEATPPTSTEGTDTIYPPSLNSRSSSTQTITRYSNSGSKPISSNVQAGLRSRRASRALSFEEHYLEKGYLRAPIPPNDLQRRKALYRFKLLHTAQDANFDRIAQLAKLVFSTRIVLISLVDEDYNWHKVDLGLGASRAERGDSFCSHVVLSKSAEPMVVLDTLKDWRFKHHPFVTGPPDIRFYAGAPLRTAEGYNVGSICIIDNQPRAEFPPRSRMALKEFAGIVVREMELWRDKTRLKARDRIQTSMERFTRECLEMDNAAESDPKSSTTTMEKVYEQAAKLVCRTLDLDGAVVLDLSQFESVELTNAEGEANMVYQADPYDMGSMTSEDEHHVPSDAYGDRASAFGPLPPWNIMGAAENKYQDIPGRSRPAASTEHARFSDFLTKHPEGRIYEQVVPSWIRHILPEGIQYAMVVPIFNIDKHPFALLCAYTCNKSKQFLEGYELQFLRAIGVVILSAVLKRRMILADKAKSNFISNISHELRTPLHGILAAAELLSDTKLDSNQESFLSTVQACGNSLIETVNHVLDFTKLSGSAKGTIENVIKPGLVDLAHLVEETVEGCWIGQRARAQQGQSEIGSFYSPPSPGAASGNQQPVEKVHVETVVDVGFRERGWLVRCEKGGIRRVLMNLIGNSLKFTRDGYIQVTLRELPHTPGSRTIPVEMAVIDTGKGISRSFLKDQLFHPFSQENPLQTGTGLGLAIVNSIVRSESVNGKVDVWSAEGLGTEIKITLNVELEGDITVDDAVSSNGSSSGASYWNEGNAFGRHFSVSMTNFQSEHRGSKLNQELIIQYLRWWAFQPIPEDSGERGDIIITDEEGPLLRQLLDQNDVSRGVLILSTNRSARPSATMSAYQKAGGFVQMVFKPVGPQRLQAALRACAQALTNGPTSLESSRSTRSDYFSPPLSPSQASNSADRPANLQRGYSTASSLASSVDRFGRPEISRESTATIGSPIAPGMLLRRRSEEDGPLQTRRLVRPGMSPRSTTYQDTRPSLHAMVSHVIGSDSGTDEHQSAPGSPSSAMSTVSVTDGAVMLKKATVPPEVALRKPRILLVDDNHINLELLSAYLRKKKIEYQRCVNGQISVDAFSEAVPGYWDIILMDLSMPVMDGIEATRTIRKVESDRRLEDSIKTGEKPVGEKVIQQRCKIFALSGRATADDKKQAFAAGVDGYLVKPVKLSTLDAIIKSESS</sequence>
<name>A0A8K0NP89_9TREE</name>
<dbReference type="SUPFAM" id="SSF52172">
    <property type="entry name" value="CheY-like"/>
    <property type="match status" value="1"/>
</dbReference>
<dbReference type="GO" id="GO:0009927">
    <property type="term" value="F:histidine phosphotransfer kinase activity"/>
    <property type="evidence" value="ECO:0007669"/>
    <property type="project" value="TreeGrafter"/>
</dbReference>
<dbReference type="InterPro" id="IPR001789">
    <property type="entry name" value="Sig_transdc_resp-reg_receiver"/>
</dbReference>
<comment type="caution">
    <text evidence="10">The sequence shown here is derived from an EMBL/GenBank/DDBJ whole genome shotgun (WGS) entry which is preliminary data.</text>
</comment>
<dbReference type="EMBL" id="JABELV010000036">
    <property type="protein sequence ID" value="KAG7562263.1"/>
    <property type="molecule type" value="Genomic_DNA"/>
</dbReference>
<dbReference type="Gene3D" id="3.40.50.2300">
    <property type="match status" value="1"/>
</dbReference>
<keyword evidence="3 6" id="KW-0597">Phosphoprotein</keyword>
<dbReference type="SMART" id="SM00388">
    <property type="entry name" value="HisKA"/>
    <property type="match status" value="1"/>
</dbReference>
<dbReference type="SMART" id="SM00448">
    <property type="entry name" value="REC"/>
    <property type="match status" value="1"/>
</dbReference>
<feature type="domain" description="Histidine kinase" evidence="8">
    <location>
        <begin position="629"/>
        <end position="887"/>
    </location>
</feature>
<comment type="catalytic activity">
    <reaction evidence="1">
        <text>ATP + protein L-histidine = ADP + protein N-phospho-L-histidine.</text>
        <dbReference type="EC" id="2.7.13.3"/>
    </reaction>
</comment>
<feature type="region of interest" description="Disordered" evidence="7">
    <location>
        <begin position="1"/>
        <end position="133"/>
    </location>
</feature>
<dbReference type="Pfam" id="PF00512">
    <property type="entry name" value="HisKA"/>
    <property type="match status" value="1"/>
</dbReference>
<dbReference type="FunFam" id="1.10.287.130:FF:000023">
    <property type="entry name" value="Sensor histidine kinase/response regulator, putative"/>
    <property type="match status" value="1"/>
</dbReference>
<dbReference type="SUPFAM" id="SSF55874">
    <property type="entry name" value="ATPase domain of HSP90 chaperone/DNA topoisomerase II/histidine kinase"/>
    <property type="match status" value="1"/>
</dbReference>
<dbReference type="PRINTS" id="PR00344">
    <property type="entry name" value="BCTRLSENSOR"/>
</dbReference>
<evidence type="ECO:0000259" key="9">
    <source>
        <dbReference type="PROSITE" id="PS50110"/>
    </source>
</evidence>
<feature type="region of interest" description="Disordered" evidence="7">
    <location>
        <begin position="155"/>
        <end position="199"/>
    </location>
</feature>
<feature type="region of interest" description="Disordered" evidence="7">
    <location>
        <begin position="727"/>
        <end position="747"/>
    </location>
</feature>
<dbReference type="GO" id="GO:0000155">
    <property type="term" value="F:phosphorelay sensor kinase activity"/>
    <property type="evidence" value="ECO:0007669"/>
    <property type="project" value="InterPro"/>
</dbReference>
<feature type="region of interest" description="Disordered" evidence="7">
    <location>
        <begin position="1153"/>
        <end position="1173"/>
    </location>
</feature>
<dbReference type="CDD" id="cd17546">
    <property type="entry name" value="REC_hyHK_CKI1_RcsC-like"/>
    <property type="match status" value="1"/>
</dbReference>
<evidence type="ECO:0000256" key="3">
    <source>
        <dbReference type="ARBA" id="ARBA00022553"/>
    </source>
</evidence>
<dbReference type="PANTHER" id="PTHR43047">
    <property type="entry name" value="TWO-COMPONENT HISTIDINE PROTEIN KINASE"/>
    <property type="match status" value="1"/>
</dbReference>
<feature type="compositionally biased region" description="Polar residues" evidence="7">
    <location>
        <begin position="1"/>
        <end position="12"/>
    </location>
</feature>
<proteinExistence type="predicted"/>
<dbReference type="InterPro" id="IPR003594">
    <property type="entry name" value="HATPase_dom"/>
</dbReference>
<dbReference type="PROSITE" id="PS50109">
    <property type="entry name" value="HIS_KIN"/>
    <property type="match status" value="1"/>
</dbReference>
<feature type="domain" description="Response regulatory" evidence="9">
    <location>
        <begin position="1199"/>
        <end position="1338"/>
    </location>
</feature>
<evidence type="ECO:0000256" key="6">
    <source>
        <dbReference type="PROSITE-ProRule" id="PRU00169"/>
    </source>
</evidence>
<feature type="modified residue" description="4-aspartylphosphate" evidence="6">
    <location>
        <position position="1251"/>
    </location>
</feature>
<evidence type="ECO:0000256" key="1">
    <source>
        <dbReference type="ARBA" id="ARBA00000085"/>
    </source>
</evidence>
<dbReference type="SMART" id="SM00387">
    <property type="entry name" value="HATPase_c"/>
    <property type="match status" value="1"/>
</dbReference>
<dbReference type="GO" id="GO:0005886">
    <property type="term" value="C:plasma membrane"/>
    <property type="evidence" value="ECO:0007669"/>
    <property type="project" value="TreeGrafter"/>
</dbReference>
<protein>
    <recommendedName>
        <fullName evidence="2">histidine kinase</fullName>
        <ecNumber evidence="2">2.7.13.3</ecNumber>
    </recommendedName>
</protein>
<dbReference type="Proteomes" id="UP000812966">
    <property type="component" value="Unassembled WGS sequence"/>
</dbReference>
<dbReference type="SUPFAM" id="SSF47384">
    <property type="entry name" value="Homodimeric domain of signal transducing histidine kinase"/>
    <property type="match status" value="1"/>
</dbReference>
<dbReference type="EC" id="2.7.13.3" evidence="2"/>
<dbReference type="Gene3D" id="1.10.287.130">
    <property type="match status" value="1"/>
</dbReference>
<dbReference type="InterPro" id="IPR005467">
    <property type="entry name" value="His_kinase_dom"/>
</dbReference>
<dbReference type="CDD" id="cd00082">
    <property type="entry name" value="HisKA"/>
    <property type="match status" value="1"/>
</dbReference>
<evidence type="ECO:0000313" key="11">
    <source>
        <dbReference type="Proteomes" id="UP000812966"/>
    </source>
</evidence>
<feature type="region of interest" description="Disordered" evidence="7">
    <location>
        <begin position="1035"/>
        <end position="1117"/>
    </location>
</feature>